<gene>
    <name evidence="5" type="ORF">LSH36_523g01058</name>
</gene>
<organism evidence="5 6">
    <name type="scientific">Paralvinella palmiformis</name>
    <dbReference type="NCBI Taxonomy" id="53620"/>
    <lineage>
        <taxon>Eukaryota</taxon>
        <taxon>Metazoa</taxon>
        <taxon>Spiralia</taxon>
        <taxon>Lophotrochozoa</taxon>
        <taxon>Annelida</taxon>
        <taxon>Polychaeta</taxon>
        <taxon>Sedentaria</taxon>
        <taxon>Canalipalpata</taxon>
        <taxon>Terebellida</taxon>
        <taxon>Terebelliformia</taxon>
        <taxon>Alvinellidae</taxon>
        <taxon>Paralvinella</taxon>
    </lineage>
</organism>
<dbReference type="FunFam" id="1.20.5.340:FF:000036">
    <property type="entry name" value="Myosin heavy chain"/>
    <property type="match status" value="1"/>
</dbReference>
<feature type="domain" description="Myosin motor" evidence="4">
    <location>
        <begin position="1"/>
        <end position="74"/>
    </location>
</feature>
<dbReference type="FunFam" id="1.20.5.4820:FF:000002">
    <property type="entry name" value="Myosin heavy chain 10"/>
    <property type="match status" value="1"/>
</dbReference>
<protein>
    <recommendedName>
        <fullName evidence="4">Myosin motor domain-containing protein</fullName>
    </recommendedName>
</protein>
<dbReference type="GO" id="GO:0016460">
    <property type="term" value="C:myosin II complex"/>
    <property type="evidence" value="ECO:0007669"/>
    <property type="project" value="TreeGrafter"/>
</dbReference>
<dbReference type="InterPro" id="IPR002928">
    <property type="entry name" value="Myosin_tail"/>
</dbReference>
<dbReference type="GO" id="GO:0000146">
    <property type="term" value="F:microfilament motor activity"/>
    <property type="evidence" value="ECO:0007669"/>
    <property type="project" value="TreeGrafter"/>
</dbReference>
<dbReference type="GO" id="GO:0005737">
    <property type="term" value="C:cytoplasm"/>
    <property type="evidence" value="ECO:0007669"/>
    <property type="project" value="TreeGrafter"/>
</dbReference>
<dbReference type="Pfam" id="PF00612">
    <property type="entry name" value="IQ"/>
    <property type="match status" value="1"/>
</dbReference>
<dbReference type="InterPro" id="IPR001609">
    <property type="entry name" value="Myosin_head_motor_dom-like"/>
</dbReference>
<dbReference type="AlphaFoldDB" id="A0AAD9J8A9"/>
<dbReference type="Gene3D" id="1.20.5.340">
    <property type="match status" value="2"/>
</dbReference>
<dbReference type="GO" id="GO:0005524">
    <property type="term" value="F:ATP binding"/>
    <property type="evidence" value="ECO:0007669"/>
    <property type="project" value="InterPro"/>
</dbReference>
<reference evidence="5" key="1">
    <citation type="journal article" date="2023" name="Mol. Biol. Evol.">
        <title>Third-Generation Sequencing Reveals the Adaptive Role of the Epigenome in Three Deep-Sea Polychaetes.</title>
        <authorList>
            <person name="Perez M."/>
            <person name="Aroh O."/>
            <person name="Sun Y."/>
            <person name="Lan Y."/>
            <person name="Juniper S.K."/>
            <person name="Young C.R."/>
            <person name="Angers B."/>
            <person name="Qian P.Y."/>
        </authorList>
    </citation>
    <scope>NUCLEOTIDE SEQUENCE</scope>
    <source>
        <strain evidence="5">P08H-3</strain>
    </source>
</reference>
<comment type="similarity">
    <text evidence="2">Belongs to the TRAFAC class myosin-kinesin ATPase superfamily. Myosin family.</text>
</comment>
<dbReference type="GO" id="GO:0051015">
    <property type="term" value="F:actin filament binding"/>
    <property type="evidence" value="ECO:0007669"/>
    <property type="project" value="TreeGrafter"/>
</dbReference>
<evidence type="ECO:0000256" key="3">
    <source>
        <dbReference type="SAM" id="Coils"/>
    </source>
</evidence>
<feature type="coiled-coil region" evidence="3">
    <location>
        <begin position="138"/>
        <end position="410"/>
    </location>
</feature>
<dbReference type="PANTHER" id="PTHR45615:SF27">
    <property type="entry name" value="MYOSIN HEAVY CHAIN, MUSCLE"/>
    <property type="match status" value="1"/>
</dbReference>
<dbReference type="SUPFAM" id="SSF52540">
    <property type="entry name" value="P-loop containing nucleoside triphosphate hydrolases"/>
    <property type="match status" value="1"/>
</dbReference>
<dbReference type="EMBL" id="JAODUP010000523">
    <property type="protein sequence ID" value="KAK2147988.1"/>
    <property type="molecule type" value="Genomic_DNA"/>
</dbReference>
<evidence type="ECO:0000313" key="5">
    <source>
        <dbReference type="EMBL" id="KAK2147988.1"/>
    </source>
</evidence>
<dbReference type="GO" id="GO:0032982">
    <property type="term" value="C:myosin filament"/>
    <property type="evidence" value="ECO:0007669"/>
    <property type="project" value="TreeGrafter"/>
</dbReference>
<dbReference type="PROSITE" id="PS50096">
    <property type="entry name" value="IQ"/>
    <property type="match status" value="1"/>
</dbReference>
<dbReference type="SUPFAM" id="SSF90257">
    <property type="entry name" value="Myosin rod fragments"/>
    <property type="match status" value="2"/>
</dbReference>
<evidence type="ECO:0000256" key="1">
    <source>
        <dbReference type="ARBA" id="ARBA00023054"/>
    </source>
</evidence>
<dbReference type="InterPro" id="IPR027417">
    <property type="entry name" value="P-loop_NTPase"/>
</dbReference>
<keyword evidence="2" id="KW-0009">Actin-binding</keyword>
<dbReference type="InterPro" id="IPR000048">
    <property type="entry name" value="IQ_motif_EF-hand-BS"/>
</dbReference>
<proteinExistence type="inferred from homology"/>
<evidence type="ECO:0000256" key="2">
    <source>
        <dbReference type="PROSITE-ProRule" id="PRU00782"/>
    </source>
</evidence>
<keyword evidence="2" id="KW-0505">Motor protein</keyword>
<sequence>MYAFFFWPRLDTLPHTYRYTILAPNVVPQGFVDGKVVTEKVLGALQLDENEYRLGHTKVFFRAGVLGQLEDMRDERLSKIFANFQAHIRGYLMRKNYSKLQDQRVALSLIQRNIRRWLTLRNWPWWKLYTRVKPLLSIARQEDDMKKKEEELEQTKEDLAKLEKIKKELEEQNVVLLQQKNDMFLQLQAEQDSASDAEERIVQLVNQKADMEALIKELEERVNEEEGSFEELEAVKKKLEDECENMKRDMEDLNLSLQKAEQDKQSKDNQIKTLNDEMARQDEQLAKLSKEKKNLDESFKKLQEDLAAEEDKVNHLNKLKQKLEANIDDLEDNLEREKKQRADVEKAKRKVENDLKMTQETVEELEHVKRDLEENVRRKDMEINNLNGKLEDEQNMVAQLQKKIKELQNVTWRVNNTFTRSGMSGSVARLFCRRLVSGLLLPKMESGKRSRGMLSDLPRSLAPSMCTFGNRTPDGGLDGGAVAFAVNTPLSKHQLEMVIYSQTVDIMSRELGQKSTLVSRSTEGFREQN</sequence>
<accession>A0AAD9J8A9</accession>
<name>A0AAD9J8A9_9ANNE</name>
<dbReference type="Proteomes" id="UP001208570">
    <property type="component" value="Unassembled WGS sequence"/>
</dbReference>
<dbReference type="SMART" id="SM00015">
    <property type="entry name" value="IQ"/>
    <property type="match status" value="2"/>
</dbReference>
<keyword evidence="6" id="KW-1185">Reference proteome</keyword>
<dbReference type="Pfam" id="PF01576">
    <property type="entry name" value="Myosin_tail_1"/>
    <property type="match status" value="1"/>
</dbReference>
<keyword evidence="1 3" id="KW-0175">Coiled coil</keyword>
<comment type="caution">
    <text evidence="5">The sequence shown here is derived from an EMBL/GenBank/DDBJ whole genome shotgun (WGS) entry which is preliminary data.</text>
</comment>
<evidence type="ECO:0000313" key="6">
    <source>
        <dbReference type="Proteomes" id="UP001208570"/>
    </source>
</evidence>
<dbReference type="Gene3D" id="1.20.5.4820">
    <property type="match status" value="1"/>
</dbReference>
<keyword evidence="2" id="KW-0518">Myosin</keyword>
<comment type="caution">
    <text evidence="2">Lacks conserved residue(s) required for the propagation of feature annotation.</text>
</comment>
<evidence type="ECO:0000259" key="4">
    <source>
        <dbReference type="PROSITE" id="PS51456"/>
    </source>
</evidence>
<dbReference type="PANTHER" id="PTHR45615">
    <property type="entry name" value="MYOSIN HEAVY CHAIN, NON-MUSCLE"/>
    <property type="match status" value="1"/>
</dbReference>
<dbReference type="PROSITE" id="PS51456">
    <property type="entry name" value="MYOSIN_MOTOR"/>
    <property type="match status" value="1"/>
</dbReference>